<proteinExistence type="inferred from homology"/>
<comment type="similarity">
    <text evidence="1">Belongs to the iron-containing alcohol dehydrogenase family.</text>
</comment>
<dbReference type="Proteomes" id="UP000294614">
    <property type="component" value="Unassembled WGS sequence"/>
</dbReference>
<dbReference type="GO" id="GO:0046872">
    <property type="term" value="F:metal ion binding"/>
    <property type="evidence" value="ECO:0007669"/>
    <property type="project" value="InterPro"/>
</dbReference>
<comment type="caution">
    <text evidence="5">The sequence shown here is derived from an EMBL/GenBank/DDBJ whole genome shotgun (WGS) entry which is preliminary data.</text>
</comment>
<protein>
    <submittedName>
        <fullName evidence="5">Alcohol dehydrogenase class IV</fullName>
    </submittedName>
</protein>
<dbReference type="InterPro" id="IPR001670">
    <property type="entry name" value="ADH_Fe/GldA"/>
</dbReference>
<keyword evidence="2" id="KW-0560">Oxidoreductase</keyword>
<dbReference type="Gene3D" id="3.40.50.1970">
    <property type="match status" value="1"/>
</dbReference>
<dbReference type="EMBL" id="SMGG01000003">
    <property type="protein sequence ID" value="TCK62685.1"/>
    <property type="molecule type" value="Genomic_DNA"/>
</dbReference>
<dbReference type="PANTHER" id="PTHR11496">
    <property type="entry name" value="ALCOHOL DEHYDROGENASE"/>
    <property type="match status" value="1"/>
</dbReference>
<evidence type="ECO:0000256" key="2">
    <source>
        <dbReference type="ARBA" id="ARBA00023002"/>
    </source>
</evidence>
<accession>A0A4R1KDK6</accession>
<dbReference type="AlphaFoldDB" id="A0A4R1KDK6"/>
<dbReference type="InterPro" id="IPR039697">
    <property type="entry name" value="Alcohol_dehydrogenase_Fe"/>
</dbReference>
<name>A0A4R1KDK6_9BACT</name>
<dbReference type="FunFam" id="3.40.50.1970:FF:000003">
    <property type="entry name" value="Alcohol dehydrogenase, iron-containing"/>
    <property type="match status" value="1"/>
</dbReference>
<dbReference type="Gene3D" id="1.20.1090.10">
    <property type="entry name" value="Dehydroquinate synthase-like - alpha domain"/>
    <property type="match status" value="1"/>
</dbReference>
<evidence type="ECO:0000313" key="6">
    <source>
        <dbReference type="Proteomes" id="UP000294614"/>
    </source>
</evidence>
<evidence type="ECO:0000259" key="3">
    <source>
        <dbReference type="Pfam" id="PF00465"/>
    </source>
</evidence>
<evidence type="ECO:0000259" key="4">
    <source>
        <dbReference type="Pfam" id="PF25137"/>
    </source>
</evidence>
<organism evidence="5 6">
    <name type="scientific">Seleniivibrio woodruffii</name>
    <dbReference type="NCBI Taxonomy" id="1078050"/>
    <lineage>
        <taxon>Bacteria</taxon>
        <taxon>Pseudomonadati</taxon>
        <taxon>Deferribacterota</taxon>
        <taxon>Deferribacteres</taxon>
        <taxon>Deferribacterales</taxon>
        <taxon>Geovibrionaceae</taxon>
        <taxon>Seleniivibrio</taxon>
    </lineage>
</organism>
<dbReference type="RefSeq" id="WP_132872915.1">
    <property type="nucleotide sequence ID" value="NZ_SMGG01000003.1"/>
</dbReference>
<feature type="domain" description="Alcohol dehydrogenase iron-type/glycerol dehydrogenase GldA" evidence="3">
    <location>
        <begin position="9"/>
        <end position="174"/>
    </location>
</feature>
<feature type="domain" description="Fe-containing alcohol dehydrogenase-like C-terminal" evidence="4">
    <location>
        <begin position="187"/>
        <end position="362"/>
    </location>
</feature>
<evidence type="ECO:0000256" key="1">
    <source>
        <dbReference type="ARBA" id="ARBA00007358"/>
    </source>
</evidence>
<dbReference type="Pfam" id="PF00465">
    <property type="entry name" value="Fe-ADH"/>
    <property type="match status" value="1"/>
</dbReference>
<dbReference type="CDD" id="cd08181">
    <property type="entry name" value="PPD-like"/>
    <property type="match status" value="1"/>
</dbReference>
<dbReference type="GO" id="GO:0004022">
    <property type="term" value="F:alcohol dehydrogenase (NAD+) activity"/>
    <property type="evidence" value="ECO:0007669"/>
    <property type="project" value="TreeGrafter"/>
</dbReference>
<gene>
    <name evidence="5" type="ORF">C8D98_1220</name>
</gene>
<dbReference type="Pfam" id="PF25137">
    <property type="entry name" value="ADH_Fe_C"/>
    <property type="match status" value="1"/>
</dbReference>
<sequence>MQQFSFHSPVKAFFGFNAIDNLKTLLAPYKTVCVVCGATSAEKTGFRKYMDEYFKDKDIHWFNRIEENPSINTILKGGKFARECKAEIVIGFGGGSPLDASKAIAAFATNNKGFYELLTEEKLEHAPLPVICIPSTCGTGSEMNNYSIVTDTEKLDKLNFAKENTFPKYAVIDPVFLRSLNRKTIYATAFDALTHCIEGFVSVRSNPFSDSHAVTGMEIILATFAAGADTSKDETLLNFLYGSTLGGVVILHTATTVLHALGYYLTNEKKIHHGTANAILLPYYLEMMRESGVQKCQVVDALLEKYGFDISRWQDALGYDVSIRDVLTEDELENMVDYALTKKNSEWSPFEPKREFLLEVLRRY</sequence>
<reference evidence="5 6" key="1">
    <citation type="submission" date="2019-03" db="EMBL/GenBank/DDBJ databases">
        <title>Genomic Encyclopedia of Type Strains, Phase IV (KMG-IV): sequencing the most valuable type-strain genomes for metagenomic binning, comparative biology and taxonomic classification.</title>
        <authorList>
            <person name="Goeker M."/>
        </authorList>
    </citation>
    <scope>NUCLEOTIDE SEQUENCE [LARGE SCALE GENOMIC DNA]</scope>
    <source>
        <strain evidence="5 6">DSM 24984</strain>
    </source>
</reference>
<keyword evidence="6" id="KW-1185">Reference proteome</keyword>
<dbReference type="OrthoDB" id="1623957at2"/>
<dbReference type="SUPFAM" id="SSF56796">
    <property type="entry name" value="Dehydroquinate synthase-like"/>
    <property type="match status" value="1"/>
</dbReference>
<evidence type="ECO:0000313" key="5">
    <source>
        <dbReference type="EMBL" id="TCK62685.1"/>
    </source>
</evidence>
<dbReference type="InterPro" id="IPR056798">
    <property type="entry name" value="ADH_Fe_C"/>
</dbReference>
<dbReference type="PANTHER" id="PTHR11496:SF104">
    <property type="entry name" value="3-DEOXY-ALPHA-D-MANNO-OCTULOSONATE 8-OXIDASE"/>
    <property type="match status" value="1"/>
</dbReference>